<feature type="compositionally biased region" description="Basic and acidic residues" evidence="1">
    <location>
        <begin position="138"/>
        <end position="148"/>
    </location>
</feature>
<feature type="transmembrane region" description="Helical" evidence="2">
    <location>
        <begin position="175"/>
        <end position="206"/>
    </location>
</feature>
<keyword evidence="4" id="KW-1185">Reference proteome</keyword>
<evidence type="ECO:0000313" key="4">
    <source>
        <dbReference type="Proteomes" id="UP001174677"/>
    </source>
</evidence>
<organism evidence="3 4">
    <name type="scientific">Hevea brasiliensis</name>
    <name type="common">Para rubber tree</name>
    <name type="synonym">Siphonia brasiliensis</name>
    <dbReference type="NCBI Taxonomy" id="3981"/>
    <lineage>
        <taxon>Eukaryota</taxon>
        <taxon>Viridiplantae</taxon>
        <taxon>Streptophyta</taxon>
        <taxon>Embryophyta</taxon>
        <taxon>Tracheophyta</taxon>
        <taxon>Spermatophyta</taxon>
        <taxon>Magnoliopsida</taxon>
        <taxon>eudicotyledons</taxon>
        <taxon>Gunneridae</taxon>
        <taxon>Pentapetalae</taxon>
        <taxon>rosids</taxon>
        <taxon>fabids</taxon>
        <taxon>Malpighiales</taxon>
        <taxon>Euphorbiaceae</taxon>
        <taxon>Crotonoideae</taxon>
        <taxon>Micrandreae</taxon>
        <taxon>Hevea</taxon>
    </lineage>
</organism>
<keyword evidence="2" id="KW-0812">Transmembrane</keyword>
<name>A0ABQ9N503_HEVBR</name>
<evidence type="ECO:0000256" key="2">
    <source>
        <dbReference type="SAM" id="Phobius"/>
    </source>
</evidence>
<comment type="caution">
    <text evidence="3">The sequence shown here is derived from an EMBL/GenBank/DDBJ whole genome shotgun (WGS) entry which is preliminary data.</text>
</comment>
<feature type="region of interest" description="Disordered" evidence="1">
    <location>
        <begin position="13"/>
        <end position="46"/>
    </location>
</feature>
<proteinExistence type="predicted"/>
<dbReference type="PANTHER" id="PTHR35275:SF1">
    <property type="entry name" value="OS07G0585900 PROTEIN"/>
    <property type="match status" value="1"/>
</dbReference>
<feature type="region of interest" description="Disordered" evidence="1">
    <location>
        <begin position="231"/>
        <end position="250"/>
    </location>
</feature>
<dbReference type="Proteomes" id="UP001174677">
    <property type="component" value="Chromosome 2"/>
</dbReference>
<gene>
    <name evidence="3" type="ORF">P3X46_002367</name>
</gene>
<dbReference type="EMBL" id="JARPOI010000002">
    <property type="protein sequence ID" value="KAJ9186838.1"/>
    <property type="molecule type" value="Genomic_DNA"/>
</dbReference>
<keyword evidence="2" id="KW-1133">Transmembrane helix</keyword>
<evidence type="ECO:0008006" key="5">
    <source>
        <dbReference type="Google" id="ProtNLM"/>
    </source>
</evidence>
<feature type="compositionally biased region" description="Basic and acidic residues" evidence="1">
    <location>
        <begin position="98"/>
        <end position="128"/>
    </location>
</feature>
<sequence length="250" mass="28611">MLGPFICGSFHHQEEEDEALGSSPCSTPRKSRKSSRDSKNPYSTRGLDKFSALLSDLEQKRAKIYSQEGSQDITLVRFVYSGSNDCVPIIVKLKDQNKQDQNKASGVKDETKVKSRTTHKAEALDKSPIETSPAHHHHEQEAAKQSRMEIDKKTEKKMLLSWNLKLHKWRRPSHYIPVFIILILLFLAFFGRSVAILCTSIGWYLVPTLSSQRPAKKKQFVRRFSEISPRTNKNFGDLKQKSPHGRQNSF</sequence>
<reference evidence="3" key="1">
    <citation type="journal article" date="2023" name="Plant Biotechnol. J.">
        <title>Chromosome-level wild Hevea brasiliensis genome provides new tools for genomic-assisted breeding and valuable loci to elevate rubber yield.</title>
        <authorList>
            <person name="Cheng H."/>
            <person name="Song X."/>
            <person name="Hu Y."/>
            <person name="Wu T."/>
            <person name="Yang Q."/>
            <person name="An Z."/>
            <person name="Feng S."/>
            <person name="Deng Z."/>
            <person name="Wu W."/>
            <person name="Zeng X."/>
            <person name="Tu M."/>
            <person name="Wang X."/>
            <person name="Huang H."/>
        </authorList>
    </citation>
    <scope>NUCLEOTIDE SEQUENCE</scope>
    <source>
        <strain evidence="3">MT/VB/25A 57/8</strain>
    </source>
</reference>
<evidence type="ECO:0000256" key="1">
    <source>
        <dbReference type="SAM" id="MobiDB-lite"/>
    </source>
</evidence>
<dbReference type="PANTHER" id="PTHR35275">
    <property type="entry name" value="ZCF37"/>
    <property type="match status" value="1"/>
</dbReference>
<dbReference type="InterPro" id="IPR045880">
    <property type="entry name" value="ZCF37"/>
</dbReference>
<accession>A0ABQ9N503</accession>
<evidence type="ECO:0000313" key="3">
    <source>
        <dbReference type="EMBL" id="KAJ9186838.1"/>
    </source>
</evidence>
<protein>
    <recommendedName>
        <fullName evidence="5">ZCF37</fullName>
    </recommendedName>
</protein>
<feature type="region of interest" description="Disordered" evidence="1">
    <location>
        <begin position="98"/>
        <end position="148"/>
    </location>
</feature>
<keyword evidence="2" id="KW-0472">Membrane</keyword>